<proteinExistence type="predicted"/>
<sequence length="90" mass="10217">MQSPTGDPRSPSTRYHWGARRTQAQREVCGELSFCTPPLLPAAVGVWRGLGLVVVRVLGGQEEELDKEERKREQAGTYWFLCVCHHIRPQ</sequence>
<name>A0ABN8ZF53_RANTA</name>
<keyword evidence="2" id="KW-1185">Reference proteome</keyword>
<accession>A0ABN8ZF53</accession>
<evidence type="ECO:0000313" key="2">
    <source>
        <dbReference type="Proteomes" id="UP001176941"/>
    </source>
</evidence>
<organism evidence="1 2">
    <name type="scientific">Rangifer tarandus platyrhynchus</name>
    <name type="common">Svalbard reindeer</name>
    <dbReference type="NCBI Taxonomy" id="3082113"/>
    <lineage>
        <taxon>Eukaryota</taxon>
        <taxon>Metazoa</taxon>
        <taxon>Chordata</taxon>
        <taxon>Craniata</taxon>
        <taxon>Vertebrata</taxon>
        <taxon>Euteleostomi</taxon>
        <taxon>Mammalia</taxon>
        <taxon>Eutheria</taxon>
        <taxon>Laurasiatheria</taxon>
        <taxon>Artiodactyla</taxon>
        <taxon>Ruminantia</taxon>
        <taxon>Pecora</taxon>
        <taxon>Cervidae</taxon>
        <taxon>Odocoileinae</taxon>
        <taxon>Rangifer</taxon>
    </lineage>
</organism>
<reference evidence="1" key="1">
    <citation type="submission" date="2023-04" db="EMBL/GenBank/DDBJ databases">
        <authorList>
            <consortium name="ELIXIR-Norway"/>
        </authorList>
    </citation>
    <scope>NUCLEOTIDE SEQUENCE [LARGE SCALE GENOMIC DNA]</scope>
</reference>
<dbReference type="Proteomes" id="UP001176941">
    <property type="component" value="Chromosome 31"/>
</dbReference>
<protein>
    <submittedName>
        <fullName evidence="1">Uncharacterized protein</fullName>
    </submittedName>
</protein>
<gene>
    <name evidence="1" type="ORF">MRATA1EN1_LOCUS20583</name>
</gene>
<dbReference type="EMBL" id="OX459967">
    <property type="protein sequence ID" value="CAI9171621.1"/>
    <property type="molecule type" value="Genomic_DNA"/>
</dbReference>
<evidence type="ECO:0000313" key="1">
    <source>
        <dbReference type="EMBL" id="CAI9171621.1"/>
    </source>
</evidence>